<dbReference type="GO" id="GO:0016853">
    <property type="term" value="F:isomerase activity"/>
    <property type="evidence" value="ECO:0007669"/>
    <property type="project" value="UniProtKB-KW"/>
</dbReference>
<dbReference type="UniPathway" id="UPA00128">
    <property type="reaction ID" value="UER00191"/>
</dbReference>
<evidence type="ECO:0000256" key="3">
    <source>
        <dbReference type="ARBA" id="ARBA00023002"/>
    </source>
</evidence>
<protein>
    <recommendedName>
        <fullName evidence="5">GDP-L-fucose synthase</fullName>
        <ecNumber evidence="5">1.1.1.271</ecNumber>
    </recommendedName>
    <alternativeName>
        <fullName evidence="5">GDP-4-keto-6-deoxy-D-mannose-3,5-epimerase-4-reductase</fullName>
    </alternativeName>
</protein>
<dbReference type="SUPFAM" id="SSF51735">
    <property type="entry name" value="NAD(P)-binding Rossmann-fold domains"/>
    <property type="match status" value="1"/>
</dbReference>
<evidence type="ECO:0000313" key="7">
    <source>
        <dbReference type="EMBL" id="TWU37738.1"/>
    </source>
</evidence>
<proteinExistence type="inferred from homology"/>
<feature type="binding site" evidence="5">
    <location>
        <position position="188"/>
    </location>
    <ligand>
        <name>substrate</name>
    </ligand>
</feature>
<feature type="binding site" evidence="5">
    <location>
        <begin position="164"/>
        <end position="167"/>
    </location>
    <ligand>
        <name>NADP(+)</name>
        <dbReference type="ChEBI" id="CHEBI:58349"/>
    </ligand>
</feature>
<gene>
    <name evidence="5 7" type="primary">fcl</name>
    <name evidence="7" type="ORF">Q31b_45270</name>
</gene>
<dbReference type="OrthoDB" id="9811425at2"/>
<dbReference type="InterPro" id="IPR001509">
    <property type="entry name" value="Epimerase_deHydtase"/>
</dbReference>
<dbReference type="PANTHER" id="PTHR43238">
    <property type="entry name" value="GDP-L-FUCOSE SYNTHASE"/>
    <property type="match status" value="1"/>
</dbReference>
<evidence type="ECO:0000256" key="2">
    <source>
        <dbReference type="ARBA" id="ARBA00022857"/>
    </source>
</evidence>
<keyword evidence="4 5" id="KW-0413">Isomerase</keyword>
<dbReference type="EMBL" id="SJPY01000007">
    <property type="protein sequence ID" value="TWU37738.1"/>
    <property type="molecule type" value="Genomic_DNA"/>
</dbReference>
<dbReference type="PANTHER" id="PTHR43238:SF1">
    <property type="entry name" value="GDP-L-FUCOSE SYNTHASE"/>
    <property type="match status" value="1"/>
</dbReference>
<name>A0A5C6DLS2_9BACT</name>
<feature type="binding site" evidence="5">
    <location>
        <begin position="106"/>
        <end position="109"/>
    </location>
    <ligand>
        <name>NADP(+)</name>
        <dbReference type="ChEBI" id="CHEBI:58349"/>
    </ligand>
</feature>
<evidence type="ECO:0000256" key="1">
    <source>
        <dbReference type="ARBA" id="ARBA00005959"/>
    </source>
</evidence>
<dbReference type="GO" id="GO:0070401">
    <property type="term" value="F:NADP+ binding"/>
    <property type="evidence" value="ECO:0007669"/>
    <property type="project" value="UniProtKB-UniRule"/>
</dbReference>
<evidence type="ECO:0000256" key="4">
    <source>
        <dbReference type="ARBA" id="ARBA00023235"/>
    </source>
</evidence>
<feature type="binding site" evidence="5">
    <location>
        <position position="270"/>
    </location>
    <ligand>
        <name>substrate</name>
    </ligand>
</feature>
<organism evidence="7 8">
    <name type="scientific">Novipirellula aureliae</name>
    <dbReference type="NCBI Taxonomy" id="2527966"/>
    <lineage>
        <taxon>Bacteria</taxon>
        <taxon>Pseudomonadati</taxon>
        <taxon>Planctomycetota</taxon>
        <taxon>Planctomycetia</taxon>
        <taxon>Pirellulales</taxon>
        <taxon>Pirellulaceae</taxon>
        <taxon>Novipirellula</taxon>
    </lineage>
</organism>
<feature type="active site" description="Proton donor/acceptor" evidence="5">
    <location>
        <position position="137"/>
    </location>
</feature>
<comment type="function">
    <text evidence="5">Catalyzes the two-step NADP-dependent conversion of GDP-4-dehydro-6-deoxy-D-mannose to GDP-fucose, involving an epimerase and a reductase reaction.</text>
</comment>
<dbReference type="InterPro" id="IPR036291">
    <property type="entry name" value="NAD(P)-bd_dom_sf"/>
</dbReference>
<evidence type="ECO:0000259" key="6">
    <source>
        <dbReference type="Pfam" id="PF01370"/>
    </source>
</evidence>
<reference evidence="7 8" key="1">
    <citation type="submission" date="2019-02" db="EMBL/GenBank/DDBJ databases">
        <title>Deep-cultivation of Planctomycetes and their phenomic and genomic characterization uncovers novel biology.</title>
        <authorList>
            <person name="Wiegand S."/>
            <person name="Jogler M."/>
            <person name="Boedeker C."/>
            <person name="Pinto D."/>
            <person name="Vollmers J."/>
            <person name="Rivas-Marin E."/>
            <person name="Kohn T."/>
            <person name="Peeters S.H."/>
            <person name="Heuer A."/>
            <person name="Rast P."/>
            <person name="Oberbeckmann S."/>
            <person name="Bunk B."/>
            <person name="Jeske O."/>
            <person name="Meyerdierks A."/>
            <person name="Storesund J.E."/>
            <person name="Kallscheuer N."/>
            <person name="Luecker S."/>
            <person name="Lage O.M."/>
            <person name="Pohl T."/>
            <person name="Merkel B.J."/>
            <person name="Hornburger P."/>
            <person name="Mueller R.-W."/>
            <person name="Bruemmer F."/>
            <person name="Labrenz M."/>
            <person name="Spormann A.M."/>
            <person name="Op Den Camp H."/>
            <person name="Overmann J."/>
            <person name="Amann R."/>
            <person name="Jetten M.S.M."/>
            <person name="Mascher T."/>
            <person name="Medema M.H."/>
            <person name="Devos D.P."/>
            <person name="Kaster A.-K."/>
            <person name="Ovreas L."/>
            <person name="Rohde M."/>
            <person name="Galperin M.Y."/>
            <person name="Jogler C."/>
        </authorList>
    </citation>
    <scope>NUCLEOTIDE SEQUENCE [LARGE SCALE GENOMIC DNA]</scope>
    <source>
        <strain evidence="7 8">Q31b</strain>
    </source>
</reference>
<keyword evidence="5" id="KW-0511">Multifunctional enzyme</keyword>
<dbReference type="Gene3D" id="3.90.25.10">
    <property type="entry name" value="UDP-galactose 4-epimerase, domain 1"/>
    <property type="match status" value="1"/>
</dbReference>
<feature type="binding site" evidence="5">
    <location>
        <begin position="12"/>
        <end position="18"/>
    </location>
    <ligand>
        <name>NADP(+)</name>
        <dbReference type="ChEBI" id="CHEBI:58349"/>
    </ligand>
</feature>
<evidence type="ECO:0000256" key="5">
    <source>
        <dbReference type="HAMAP-Rule" id="MF_00956"/>
    </source>
</evidence>
<comment type="caution">
    <text evidence="7">The sequence shown here is derived from an EMBL/GenBank/DDBJ whole genome shotgun (WGS) entry which is preliminary data.</text>
</comment>
<evidence type="ECO:0000313" key="8">
    <source>
        <dbReference type="Proteomes" id="UP000315471"/>
    </source>
</evidence>
<dbReference type="EC" id="1.1.1.271" evidence="5"/>
<comment type="similarity">
    <text evidence="1 5">Belongs to the NAD(P)-dependent epimerase/dehydratase family. Fucose synthase subfamily.</text>
</comment>
<dbReference type="Proteomes" id="UP000315471">
    <property type="component" value="Unassembled WGS sequence"/>
</dbReference>
<feature type="binding site" evidence="5">
    <location>
        <position position="210"/>
    </location>
    <ligand>
        <name>substrate</name>
    </ligand>
</feature>
<keyword evidence="3 5" id="KW-0560">Oxidoreductase</keyword>
<dbReference type="GO" id="GO:0042351">
    <property type="term" value="P:'de novo' GDP-L-fucose biosynthetic process"/>
    <property type="evidence" value="ECO:0007669"/>
    <property type="project" value="UniProtKB-UniRule"/>
</dbReference>
<keyword evidence="2 5" id="KW-0521">NADP</keyword>
<dbReference type="GO" id="GO:0050577">
    <property type="term" value="F:GDP-L-fucose synthase activity"/>
    <property type="evidence" value="ECO:0007669"/>
    <property type="project" value="UniProtKB-UniRule"/>
</dbReference>
<dbReference type="Pfam" id="PF01370">
    <property type="entry name" value="Epimerase"/>
    <property type="match status" value="1"/>
</dbReference>
<sequence length="316" mass="34707">MTQITGKIYVAGHRGMVGSAVCRRLAKESCQIITATREQLDLTDAAAVSEFFSDHKPDAVVFAAAKVGGVLANDTFPVEFLSDNVLMSTAAINAAYQANVNRFLFLGSTCIYPRDCAQPIQEDSLLSGPLEKTNEAYALAKICGLKLCQFYRRQHGVLFHSAMPTNLYGPGDNYHREHSHVLPALIRRFHEAKQNDDPEVMIWGTGTPRREFLHVDDLADAITFLLGTSEPPDWVNVGTGVDLSISELAKLVAQTVGYSGAIVTDPARPDGTPVKCTDMTKLHTMGWKHSIDLANGLEMTYHHYLEELESGKLRSV</sequence>
<feature type="domain" description="NAD-dependent epimerase/dehydratase" evidence="6">
    <location>
        <begin position="8"/>
        <end position="238"/>
    </location>
</feature>
<keyword evidence="8" id="KW-1185">Reference proteome</keyword>
<feature type="site" description="Important for catalytic activity" evidence="5">
    <location>
        <position position="108"/>
    </location>
</feature>
<dbReference type="HAMAP" id="MF_00956">
    <property type="entry name" value="GDP_fucose_synth"/>
    <property type="match status" value="1"/>
</dbReference>
<accession>A0A5C6DLS2</accession>
<dbReference type="AlphaFoldDB" id="A0A5C6DLS2"/>
<comment type="catalytic activity">
    <reaction evidence="5">
        <text>GDP-beta-L-fucose + NADP(+) = GDP-4-dehydro-alpha-D-rhamnose + NADPH + H(+)</text>
        <dbReference type="Rhea" id="RHEA:18885"/>
        <dbReference type="ChEBI" id="CHEBI:15378"/>
        <dbReference type="ChEBI" id="CHEBI:57273"/>
        <dbReference type="ChEBI" id="CHEBI:57783"/>
        <dbReference type="ChEBI" id="CHEBI:57964"/>
        <dbReference type="ChEBI" id="CHEBI:58349"/>
        <dbReference type="EC" id="1.1.1.271"/>
    </reaction>
</comment>
<dbReference type="Gene3D" id="3.40.50.720">
    <property type="entry name" value="NAD(P)-binding Rossmann-like Domain"/>
    <property type="match status" value="1"/>
</dbReference>
<dbReference type="CDD" id="cd05239">
    <property type="entry name" value="GDP_FS_SDR_e"/>
    <property type="match status" value="1"/>
</dbReference>
<comment type="pathway">
    <text evidence="5">Nucleotide-sugar biosynthesis; GDP-L-fucose biosynthesis via de novo pathway; GDP-L-fucose from GDP-alpha-D-mannose: step 2/2.</text>
</comment>
<feature type="binding site" evidence="5">
    <location>
        <position position="180"/>
    </location>
    <ligand>
        <name>NADP(+)</name>
        <dbReference type="ChEBI" id="CHEBI:58349"/>
    </ligand>
</feature>
<feature type="binding site" evidence="5">
    <location>
        <position position="141"/>
    </location>
    <ligand>
        <name>NADP(+)</name>
        <dbReference type="ChEBI" id="CHEBI:58349"/>
    </ligand>
</feature>
<dbReference type="InterPro" id="IPR028614">
    <property type="entry name" value="GDP_fucose/colitose_synth"/>
</dbReference>
<feature type="site" description="Important for catalytic activity" evidence="5">
    <location>
        <position position="110"/>
    </location>
</feature>
<dbReference type="RefSeq" id="WP_146601689.1">
    <property type="nucleotide sequence ID" value="NZ_SJPY01000007.1"/>
</dbReference>
<feature type="binding site" evidence="5">
    <location>
        <position position="203"/>
    </location>
    <ligand>
        <name>substrate</name>
    </ligand>
</feature>